<dbReference type="Gene3D" id="2.130.10.10">
    <property type="entry name" value="YVTN repeat-like/Quinoprotein amine dehydrogenase"/>
    <property type="match status" value="2"/>
</dbReference>
<dbReference type="EMBL" id="NIVC01000104">
    <property type="protein sequence ID" value="PAA90763.1"/>
    <property type="molecule type" value="Genomic_DNA"/>
</dbReference>
<accession>A0A267EIS2</accession>
<protein>
    <recommendedName>
        <fullName evidence="1">WD repeat, SAM and U-box domain-containing protein 1</fullName>
    </recommendedName>
</protein>
<evidence type="ECO:0000313" key="8">
    <source>
        <dbReference type="EMBL" id="PAA90763.1"/>
    </source>
</evidence>
<dbReference type="STRING" id="282301.A0A267EIS2"/>
<dbReference type="InterPro" id="IPR015943">
    <property type="entry name" value="WD40/YVTN_repeat-like_dom_sf"/>
</dbReference>
<dbReference type="PROSITE" id="PS51698">
    <property type="entry name" value="U_BOX"/>
    <property type="match status" value="1"/>
</dbReference>
<name>A0A267EIS2_9PLAT</name>
<organism evidence="7 9">
    <name type="scientific">Macrostomum lignano</name>
    <dbReference type="NCBI Taxonomy" id="282301"/>
    <lineage>
        <taxon>Eukaryota</taxon>
        <taxon>Metazoa</taxon>
        <taxon>Spiralia</taxon>
        <taxon>Lophotrochozoa</taxon>
        <taxon>Platyhelminthes</taxon>
        <taxon>Rhabditophora</taxon>
        <taxon>Macrostomorpha</taxon>
        <taxon>Macrostomida</taxon>
        <taxon>Macrostomidae</taxon>
        <taxon>Macrostomum</taxon>
    </lineage>
</organism>
<dbReference type="PROSITE" id="PS00678">
    <property type="entry name" value="WD_REPEATS_1"/>
    <property type="match status" value="1"/>
</dbReference>
<dbReference type="SUPFAM" id="SSF50978">
    <property type="entry name" value="WD40 repeat-like"/>
    <property type="match status" value="1"/>
</dbReference>
<sequence>LRDSLVMRVSAKLAAGLAAHSGDVNGVAFSNRYLATCSGDKTVRLWEAGTMREAACSPLLGHTYYVNCVAFSPFSTILVSCSTDGNIIFWEPDTGQKLGLFTHPSKCGIRSGVFSLNSQLFASGSEDGSICLWDVSSRSMLRQFSGGHEGSVLGLAFTPDALYLVSGSTSGDLRVWDSKYGHAKSLHLQLDGHDLGVGCLDVSPCIDPIENGRVLKNRYTVATGGFDNLVKLWHLVATGEDLNVTLTLASVLKGHSGAVNSIKFSPNGKLLISGSGDHTVRVWKPDKLSLLHMIDAHSRYVTSCCWSNDGLSIASGSNDRQVRVWELDIDEETPDSEVPLPDLASEAAEAPVGAPSWSPLPAWTVDHVARLFSRLGLGQYSRAVYEQAVDGRVLMSLSDAQLRTELGMAVLGHRQKLLDAIEAMKNNRTVADKDAGIPDEYLCPITRELMRDPVIAADGYTYERGAIESWLERGRTTSPMTNELMKPQLISNRSLRVLIQRYIEDHSAPT</sequence>
<dbReference type="Gene3D" id="3.30.40.10">
    <property type="entry name" value="Zinc/RING finger domain, C3HC4 (zinc finger)"/>
    <property type="match status" value="1"/>
</dbReference>
<dbReference type="GO" id="GO:0004842">
    <property type="term" value="F:ubiquitin-protein transferase activity"/>
    <property type="evidence" value="ECO:0007669"/>
    <property type="project" value="InterPro"/>
</dbReference>
<dbReference type="InterPro" id="IPR013083">
    <property type="entry name" value="Znf_RING/FYVE/PHD"/>
</dbReference>
<dbReference type="SUPFAM" id="SSF47769">
    <property type="entry name" value="SAM/Pointed domain"/>
    <property type="match status" value="1"/>
</dbReference>
<feature type="repeat" description="WD" evidence="4">
    <location>
        <begin position="17"/>
        <end position="47"/>
    </location>
</feature>
<dbReference type="InterPro" id="IPR001680">
    <property type="entry name" value="WD40_rpt"/>
</dbReference>
<dbReference type="PROSITE" id="PS50082">
    <property type="entry name" value="WD_REPEATS_2"/>
    <property type="match status" value="6"/>
</dbReference>
<keyword evidence="9" id="KW-1185">Reference proteome</keyword>
<evidence type="ECO:0000256" key="2">
    <source>
        <dbReference type="ARBA" id="ARBA00022574"/>
    </source>
</evidence>
<dbReference type="SMART" id="SM00504">
    <property type="entry name" value="Ubox"/>
    <property type="match status" value="1"/>
</dbReference>
<dbReference type="CDD" id="cd00200">
    <property type="entry name" value="WD40"/>
    <property type="match status" value="1"/>
</dbReference>
<dbReference type="PRINTS" id="PR00320">
    <property type="entry name" value="GPROTEINBRPT"/>
</dbReference>
<dbReference type="Pfam" id="PF07647">
    <property type="entry name" value="SAM_2"/>
    <property type="match status" value="1"/>
</dbReference>
<dbReference type="GO" id="GO:0016567">
    <property type="term" value="P:protein ubiquitination"/>
    <property type="evidence" value="ECO:0007669"/>
    <property type="project" value="InterPro"/>
</dbReference>
<feature type="non-terminal residue" evidence="7">
    <location>
        <position position="1"/>
    </location>
</feature>
<dbReference type="PROSITE" id="PS50105">
    <property type="entry name" value="SAM_DOMAIN"/>
    <property type="match status" value="1"/>
</dbReference>
<dbReference type="SUPFAM" id="SSF57850">
    <property type="entry name" value="RING/U-box"/>
    <property type="match status" value="1"/>
</dbReference>
<evidence type="ECO:0000259" key="5">
    <source>
        <dbReference type="PROSITE" id="PS50105"/>
    </source>
</evidence>
<feature type="repeat" description="WD" evidence="4">
    <location>
        <begin position="59"/>
        <end position="100"/>
    </location>
</feature>
<dbReference type="PROSITE" id="PS50294">
    <property type="entry name" value="WD_REPEATS_REGION"/>
    <property type="match status" value="5"/>
</dbReference>
<feature type="repeat" description="WD" evidence="4">
    <location>
        <begin position="114"/>
        <end position="143"/>
    </location>
</feature>
<feature type="repeat" description="WD" evidence="4">
    <location>
        <begin position="294"/>
        <end position="335"/>
    </location>
</feature>
<evidence type="ECO:0000256" key="4">
    <source>
        <dbReference type="PROSITE-ProRule" id="PRU00221"/>
    </source>
</evidence>
<dbReference type="PANTHER" id="PTHR46573">
    <property type="entry name" value="WD REPEAT, SAM AND U-BOX DOMAIN-CONTAINING PROTEIN 1"/>
    <property type="match status" value="1"/>
</dbReference>
<comment type="caution">
    <text evidence="7">The sequence shown here is derived from an EMBL/GenBank/DDBJ whole genome shotgun (WGS) entry which is preliminary data.</text>
</comment>
<gene>
    <name evidence="8" type="ORF">BOX15_Mlig005854g1</name>
    <name evidence="7" type="ORF">BOX15_Mlig005854g6</name>
</gene>
<dbReference type="SMART" id="SM00320">
    <property type="entry name" value="WD40"/>
    <property type="match status" value="7"/>
</dbReference>
<dbReference type="SMART" id="SM00454">
    <property type="entry name" value="SAM"/>
    <property type="match status" value="1"/>
</dbReference>
<dbReference type="InterPro" id="IPR013761">
    <property type="entry name" value="SAM/pointed_sf"/>
</dbReference>
<feature type="repeat" description="WD" evidence="4">
    <location>
        <begin position="145"/>
        <end position="177"/>
    </location>
</feature>
<reference evidence="7 9" key="1">
    <citation type="submission" date="2017-06" db="EMBL/GenBank/DDBJ databases">
        <title>A platform for efficient transgenesis in Macrostomum lignano, a flatworm model organism for stem cell research.</title>
        <authorList>
            <person name="Berezikov E."/>
        </authorList>
    </citation>
    <scope>NUCLEOTIDE SEQUENCE [LARGE SCALE GENOMIC DNA]</scope>
    <source>
        <strain evidence="7">DV1</strain>
        <tissue evidence="7">Whole organism</tissue>
    </source>
</reference>
<dbReference type="OrthoDB" id="10064100at2759"/>
<dbReference type="PANTHER" id="PTHR46573:SF1">
    <property type="entry name" value="WD REPEAT, SAM AND U-BOX DOMAIN-CONTAINING PROTEIN 1"/>
    <property type="match status" value="1"/>
</dbReference>
<dbReference type="Pfam" id="PF00400">
    <property type="entry name" value="WD40"/>
    <property type="match status" value="6"/>
</dbReference>
<feature type="domain" description="U-box" evidence="6">
    <location>
        <begin position="436"/>
        <end position="509"/>
    </location>
</feature>
<evidence type="ECO:0000313" key="9">
    <source>
        <dbReference type="Proteomes" id="UP000215902"/>
    </source>
</evidence>
<dbReference type="InterPro" id="IPR019775">
    <property type="entry name" value="WD40_repeat_CS"/>
</dbReference>
<dbReference type="CDD" id="cd16655">
    <property type="entry name" value="RING-Ubox_WDSUB1-like"/>
    <property type="match status" value="1"/>
</dbReference>
<dbReference type="InterPro" id="IPR003613">
    <property type="entry name" value="Ubox_domain"/>
</dbReference>
<dbReference type="InterPro" id="IPR001660">
    <property type="entry name" value="SAM"/>
</dbReference>
<dbReference type="InterPro" id="IPR052085">
    <property type="entry name" value="WD-SAM-U-box"/>
</dbReference>
<keyword evidence="2 4" id="KW-0853">WD repeat</keyword>
<proteinExistence type="predicted"/>
<dbReference type="InterPro" id="IPR036322">
    <property type="entry name" value="WD40_repeat_dom_sf"/>
</dbReference>
<evidence type="ECO:0000259" key="6">
    <source>
        <dbReference type="PROSITE" id="PS51698"/>
    </source>
</evidence>
<feature type="repeat" description="WD" evidence="4">
    <location>
        <begin position="252"/>
        <end position="284"/>
    </location>
</feature>
<dbReference type="Pfam" id="PF04564">
    <property type="entry name" value="U-box"/>
    <property type="match status" value="1"/>
</dbReference>
<dbReference type="Gene3D" id="1.10.150.50">
    <property type="entry name" value="Transcription Factor, Ets-1"/>
    <property type="match status" value="1"/>
</dbReference>
<feature type="domain" description="SAM" evidence="5">
    <location>
        <begin position="363"/>
        <end position="427"/>
    </location>
</feature>
<dbReference type="AlphaFoldDB" id="A0A267EIS2"/>
<dbReference type="Proteomes" id="UP000215902">
    <property type="component" value="Unassembled WGS sequence"/>
</dbReference>
<dbReference type="EMBL" id="NIVC01002033">
    <property type="protein sequence ID" value="PAA61423.1"/>
    <property type="molecule type" value="Genomic_DNA"/>
</dbReference>
<evidence type="ECO:0000256" key="1">
    <source>
        <dbReference type="ARBA" id="ARBA00020894"/>
    </source>
</evidence>
<evidence type="ECO:0000256" key="3">
    <source>
        <dbReference type="ARBA" id="ARBA00022737"/>
    </source>
</evidence>
<dbReference type="InterPro" id="IPR020472">
    <property type="entry name" value="WD40_PAC1"/>
</dbReference>
<keyword evidence="3" id="KW-0677">Repeat</keyword>
<evidence type="ECO:0000313" key="7">
    <source>
        <dbReference type="EMBL" id="PAA61423.1"/>
    </source>
</evidence>